<dbReference type="Gene3D" id="1.10.10.1450">
    <property type="match status" value="1"/>
</dbReference>
<proteinExistence type="predicted"/>
<evidence type="ECO:0000313" key="2">
    <source>
        <dbReference type="EMBL" id="KAG8239104.1"/>
    </source>
</evidence>
<dbReference type="EMBL" id="KZ309512">
    <property type="protein sequence ID" value="KAG8239104.1"/>
    <property type="molecule type" value="Genomic_DNA"/>
</dbReference>
<reference evidence="2" key="1">
    <citation type="submission" date="2013-04" db="EMBL/GenBank/DDBJ databases">
        <authorList>
            <person name="Qu J."/>
            <person name="Murali S.C."/>
            <person name="Bandaranaike D."/>
            <person name="Bellair M."/>
            <person name="Blankenburg K."/>
            <person name="Chao H."/>
            <person name="Dinh H."/>
            <person name="Doddapaneni H."/>
            <person name="Downs B."/>
            <person name="Dugan-Rocha S."/>
            <person name="Elkadiri S."/>
            <person name="Gnanaolivu R.D."/>
            <person name="Hernandez B."/>
            <person name="Javaid M."/>
            <person name="Jayaseelan J.C."/>
            <person name="Lee S."/>
            <person name="Li M."/>
            <person name="Ming W."/>
            <person name="Munidasa M."/>
            <person name="Muniz J."/>
            <person name="Nguyen L."/>
            <person name="Ongeri F."/>
            <person name="Osuji N."/>
            <person name="Pu L.-L."/>
            <person name="Puazo M."/>
            <person name="Qu C."/>
            <person name="Quiroz J."/>
            <person name="Raj R."/>
            <person name="Weissenberger G."/>
            <person name="Xin Y."/>
            <person name="Zou X."/>
            <person name="Han Y."/>
            <person name="Richards S."/>
            <person name="Worley K."/>
            <person name="Muzny D."/>
            <person name="Gibbs R."/>
        </authorList>
    </citation>
    <scope>NUCLEOTIDE SEQUENCE</scope>
    <source>
        <strain evidence="2">Sampled in the wild</strain>
    </source>
</reference>
<keyword evidence="3" id="KW-1185">Reference proteome</keyword>
<dbReference type="InterPro" id="IPR041426">
    <property type="entry name" value="Mos1_HTH"/>
</dbReference>
<dbReference type="AlphaFoldDB" id="A0A8K0PD72"/>
<gene>
    <name evidence="2" type="ORF">J437_LFUL011713</name>
</gene>
<name>A0A8K0PD72_LADFU</name>
<accession>A0A8K0PD72</accession>
<dbReference type="Pfam" id="PF17906">
    <property type="entry name" value="HTH_48"/>
    <property type="match status" value="1"/>
</dbReference>
<dbReference type="Proteomes" id="UP000792457">
    <property type="component" value="Unassembled WGS sequence"/>
</dbReference>
<reference evidence="2" key="2">
    <citation type="submission" date="2017-10" db="EMBL/GenBank/DDBJ databases">
        <title>Ladona fulva Genome sequencing and assembly.</title>
        <authorList>
            <person name="Murali S."/>
            <person name="Richards S."/>
            <person name="Bandaranaike D."/>
            <person name="Bellair M."/>
            <person name="Blankenburg K."/>
            <person name="Chao H."/>
            <person name="Dinh H."/>
            <person name="Doddapaneni H."/>
            <person name="Dugan-Rocha S."/>
            <person name="Elkadiri S."/>
            <person name="Gnanaolivu R."/>
            <person name="Hernandez B."/>
            <person name="Skinner E."/>
            <person name="Javaid M."/>
            <person name="Lee S."/>
            <person name="Li M."/>
            <person name="Ming W."/>
            <person name="Munidasa M."/>
            <person name="Muniz J."/>
            <person name="Nguyen L."/>
            <person name="Hughes D."/>
            <person name="Osuji N."/>
            <person name="Pu L.-L."/>
            <person name="Puazo M."/>
            <person name="Qu C."/>
            <person name="Quiroz J."/>
            <person name="Raj R."/>
            <person name="Weissenberger G."/>
            <person name="Xin Y."/>
            <person name="Zou X."/>
            <person name="Han Y."/>
            <person name="Worley K."/>
            <person name="Muzny D."/>
            <person name="Gibbs R."/>
        </authorList>
    </citation>
    <scope>NUCLEOTIDE SEQUENCE</scope>
    <source>
        <strain evidence="2">Sampled in the wild</strain>
    </source>
</reference>
<sequence>MFKTINSPAACEVRSVIRFLSARNLSAAEIHPQICEVYGDTVMSESKVHGRDNVHDEDCSGRPSLITDDLVASVEARIRENRRFTITECRALAFTLPWYIL</sequence>
<feature type="domain" description="Mos1 transposase HTH" evidence="1">
    <location>
        <begin position="13"/>
        <end position="48"/>
    </location>
</feature>
<evidence type="ECO:0000259" key="1">
    <source>
        <dbReference type="Pfam" id="PF17906"/>
    </source>
</evidence>
<dbReference type="OrthoDB" id="8191996at2759"/>
<comment type="caution">
    <text evidence="2">The sequence shown here is derived from an EMBL/GenBank/DDBJ whole genome shotgun (WGS) entry which is preliminary data.</text>
</comment>
<protein>
    <recommendedName>
        <fullName evidence="1">Mos1 transposase HTH domain-containing protein</fullName>
    </recommendedName>
</protein>
<organism evidence="2 3">
    <name type="scientific">Ladona fulva</name>
    <name type="common">Scarce chaser dragonfly</name>
    <name type="synonym">Libellula fulva</name>
    <dbReference type="NCBI Taxonomy" id="123851"/>
    <lineage>
        <taxon>Eukaryota</taxon>
        <taxon>Metazoa</taxon>
        <taxon>Ecdysozoa</taxon>
        <taxon>Arthropoda</taxon>
        <taxon>Hexapoda</taxon>
        <taxon>Insecta</taxon>
        <taxon>Pterygota</taxon>
        <taxon>Palaeoptera</taxon>
        <taxon>Odonata</taxon>
        <taxon>Epiprocta</taxon>
        <taxon>Anisoptera</taxon>
        <taxon>Libelluloidea</taxon>
        <taxon>Libellulidae</taxon>
        <taxon>Ladona</taxon>
    </lineage>
</organism>
<evidence type="ECO:0000313" key="3">
    <source>
        <dbReference type="Proteomes" id="UP000792457"/>
    </source>
</evidence>